<keyword evidence="1" id="KW-1133">Transmembrane helix</keyword>
<dbReference type="InterPro" id="IPR043472">
    <property type="entry name" value="Macro_dom-like"/>
</dbReference>
<dbReference type="PROSITE" id="PS51154">
    <property type="entry name" value="MACRO"/>
    <property type="match status" value="1"/>
</dbReference>
<dbReference type="SUPFAM" id="SSF52949">
    <property type="entry name" value="Macro domain-like"/>
    <property type="match status" value="1"/>
</dbReference>
<accession>A0A543CIT3</accession>
<evidence type="ECO:0000259" key="2">
    <source>
        <dbReference type="PROSITE" id="PS51154"/>
    </source>
</evidence>
<gene>
    <name evidence="3" type="ORF">FB559_2579</name>
</gene>
<keyword evidence="4" id="KW-1185">Reference proteome</keyword>
<dbReference type="Gene3D" id="3.40.220.10">
    <property type="entry name" value="Leucine Aminopeptidase, subunit E, domain 1"/>
    <property type="match status" value="1"/>
</dbReference>
<keyword evidence="1" id="KW-0472">Membrane</keyword>
<evidence type="ECO:0000256" key="1">
    <source>
        <dbReference type="SAM" id="Phobius"/>
    </source>
</evidence>
<dbReference type="InterPro" id="IPR002589">
    <property type="entry name" value="Macro_dom"/>
</dbReference>
<comment type="caution">
    <text evidence="3">The sequence shown here is derived from an EMBL/GenBank/DDBJ whole genome shotgun (WGS) entry which is preliminary data.</text>
</comment>
<feature type="transmembrane region" description="Helical" evidence="1">
    <location>
        <begin position="61"/>
        <end position="80"/>
    </location>
</feature>
<proteinExistence type="predicted"/>
<dbReference type="EMBL" id="VFOZ01000001">
    <property type="protein sequence ID" value="TQL97009.1"/>
    <property type="molecule type" value="Genomic_DNA"/>
</dbReference>
<evidence type="ECO:0000313" key="3">
    <source>
        <dbReference type="EMBL" id="TQL97009.1"/>
    </source>
</evidence>
<feature type="domain" description="Macro" evidence="2">
    <location>
        <begin position="120"/>
        <end position="331"/>
    </location>
</feature>
<dbReference type="Proteomes" id="UP000316096">
    <property type="component" value="Unassembled WGS sequence"/>
</dbReference>
<organism evidence="3 4">
    <name type="scientific">Actinoallomurus bryophytorum</name>
    <dbReference type="NCBI Taxonomy" id="1490222"/>
    <lineage>
        <taxon>Bacteria</taxon>
        <taxon>Bacillati</taxon>
        <taxon>Actinomycetota</taxon>
        <taxon>Actinomycetes</taxon>
        <taxon>Streptosporangiales</taxon>
        <taxon>Thermomonosporaceae</taxon>
        <taxon>Actinoallomurus</taxon>
    </lineage>
</organism>
<protein>
    <recommendedName>
        <fullName evidence="2">Macro domain-containing protein</fullName>
    </recommendedName>
</protein>
<sequence>MLIFCSASMALICGLTLRYLTPSWRGGGQAARWLVEWLLFALFPVLLIFSLFPESATGGQLFGFKFTGAFAAFVFVWWYGVRSSRIAARVDRQEAQTASLVAELEALRWAADRLVLPYSKSAWSARYQISTRFCLVTGSIETLKAYDVWLASENTALELSRFNDASISSAIRFRAALRDQDGAVICDQIADELRKQVPEFGAVEPGRVLVTRPFGLSRRNNVKRVLVVAAVEGMPGVGYRQVQDIRACVRNALDIVDQLNARGEALRSLVLPLLGSGSGCGDPATTAEHIVDALVTHLLAPGHSCGLSEVAVIARYGVERDAVQSALDERIELAKSEKPGRA</sequence>
<feature type="transmembrane region" description="Helical" evidence="1">
    <location>
        <begin position="34"/>
        <end position="52"/>
    </location>
</feature>
<evidence type="ECO:0000313" key="4">
    <source>
        <dbReference type="Proteomes" id="UP000316096"/>
    </source>
</evidence>
<name>A0A543CIT3_9ACTN</name>
<reference evidence="3 4" key="1">
    <citation type="submission" date="2019-06" db="EMBL/GenBank/DDBJ databases">
        <title>Sequencing the genomes of 1000 actinobacteria strains.</title>
        <authorList>
            <person name="Klenk H.-P."/>
        </authorList>
    </citation>
    <scope>NUCLEOTIDE SEQUENCE [LARGE SCALE GENOMIC DNA]</scope>
    <source>
        <strain evidence="3 4">DSM 102200</strain>
    </source>
</reference>
<keyword evidence="1" id="KW-0812">Transmembrane</keyword>
<dbReference type="AlphaFoldDB" id="A0A543CIT3"/>